<dbReference type="AlphaFoldDB" id="A0A4U5NV89"/>
<dbReference type="EMBL" id="AZBU02000003">
    <property type="protein sequence ID" value="TKR87326.1"/>
    <property type="molecule type" value="Genomic_DNA"/>
</dbReference>
<proteinExistence type="predicted"/>
<gene>
    <name evidence="2" type="ORF">L596_011739</name>
</gene>
<evidence type="ECO:0000313" key="2">
    <source>
        <dbReference type="EMBL" id="TKR87326.1"/>
    </source>
</evidence>
<reference evidence="2 3" key="1">
    <citation type="journal article" date="2015" name="Genome Biol.">
        <title>Comparative genomics of Steinernema reveals deeply conserved gene regulatory networks.</title>
        <authorList>
            <person name="Dillman A.R."/>
            <person name="Macchietto M."/>
            <person name="Porter C.F."/>
            <person name="Rogers A."/>
            <person name="Williams B."/>
            <person name="Antoshechkin I."/>
            <person name="Lee M.M."/>
            <person name="Goodwin Z."/>
            <person name="Lu X."/>
            <person name="Lewis E.E."/>
            <person name="Goodrich-Blair H."/>
            <person name="Stock S.P."/>
            <person name="Adams B.J."/>
            <person name="Sternberg P.W."/>
            <person name="Mortazavi A."/>
        </authorList>
    </citation>
    <scope>NUCLEOTIDE SEQUENCE [LARGE SCALE GENOMIC DNA]</scope>
    <source>
        <strain evidence="2 3">ALL</strain>
    </source>
</reference>
<comment type="caution">
    <text evidence="2">The sequence shown here is derived from an EMBL/GenBank/DDBJ whole genome shotgun (WGS) entry which is preliminary data.</text>
</comment>
<dbReference type="OrthoDB" id="5873345at2759"/>
<evidence type="ECO:0000313" key="3">
    <source>
        <dbReference type="Proteomes" id="UP000298663"/>
    </source>
</evidence>
<name>A0A4U5NV89_STECR</name>
<dbReference type="Proteomes" id="UP000298663">
    <property type="component" value="Unassembled WGS sequence"/>
</dbReference>
<feature type="compositionally biased region" description="Basic and acidic residues" evidence="1">
    <location>
        <begin position="7"/>
        <end position="16"/>
    </location>
</feature>
<keyword evidence="3" id="KW-1185">Reference proteome</keyword>
<accession>A0A4U5NV89</accession>
<organism evidence="2 3">
    <name type="scientific">Steinernema carpocapsae</name>
    <name type="common">Entomopathogenic nematode</name>
    <dbReference type="NCBI Taxonomy" id="34508"/>
    <lineage>
        <taxon>Eukaryota</taxon>
        <taxon>Metazoa</taxon>
        <taxon>Ecdysozoa</taxon>
        <taxon>Nematoda</taxon>
        <taxon>Chromadorea</taxon>
        <taxon>Rhabditida</taxon>
        <taxon>Tylenchina</taxon>
        <taxon>Panagrolaimomorpha</taxon>
        <taxon>Strongyloidoidea</taxon>
        <taxon>Steinernematidae</taxon>
        <taxon>Steinernema</taxon>
    </lineage>
</organism>
<protein>
    <submittedName>
        <fullName evidence="2">Uncharacterized protein</fullName>
    </submittedName>
</protein>
<evidence type="ECO:0000256" key="1">
    <source>
        <dbReference type="SAM" id="MobiDB-lite"/>
    </source>
</evidence>
<sequence length="133" mass="15297">MLGQSYEDLRTVRSTDENGNENTTVHNTLSEAAKALDLVRDDEEWERCLGDSAFEQMPFQIRALFVLMITQCSPGLYEKFKREMAHDYVHRTGDEELQGGPKKKHRLYLNAVVFSKAAMLRKVVPLVIPHRMS</sequence>
<feature type="region of interest" description="Disordered" evidence="1">
    <location>
        <begin position="1"/>
        <end position="23"/>
    </location>
</feature>
<reference evidence="2 3" key="2">
    <citation type="journal article" date="2019" name="G3 (Bethesda)">
        <title>Hybrid Assembly of the Genome of the Entomopathogenic Nematode Steinernema carpocapsae Identifies the X-Chromosome.</title>
        <authorList>
            <person name="Serra L."/>
            <person name="Macchietto M."/>
            <person name="Macias-Munoz A."/>
            <person name="McGill C.J."/>
            <person name="Rodriguez I.M."/>
            <person name="Rodriguez B."/>
            <person name="Murad R."/>
            <person name="Mortazavi A."/>
        </authorList>
    </citation>
    <scope>NUCLEOTIDE SEQUENCE [LARGE SCALE GENOMIC DNA]</scope>
    <source>
        <strain evidence="2 3">ALL</strain>
    </source>
</reference>